<dbReference type="PROSITE" id="PS50940">
    <property type="entry name" value="CHIT_BIND_II"/>
    <property type="match status" value="1"/>
</dbReference>
<feature type="region of interest" description="Disordered" evidence="1">
    <location>
        <begin position="154"/>
        <end position="181"/>
    </location>
</feature>
<name>A0A9R1U0H1_9HYME</name>
<proteinExistence type="predicted"/>
<feature type="chain" id="PRO_5040362580" description="Chitin-binding type-2 domain-containing protein" evidence="2">
    <location>
        <begin position="25"/>
        <end position="625"/>
    </location>
</feature>
<dbReference type="KEGG" id="fas:105266554"/>
<dbReference type="GO" id="GO:0005576">
    <property type="term" value="C:extracellular region"/>
    <property type="evidence" value="ECO:0007669"/>
    <property type="project" value="InterPro"/>
</dbReference>
<protein>
    <recommendedName>
        <fullName evidence="3">Chitin-binding type-2 domain-containing protein</fullName>
    </recommendedName>
</protein>
<feature type="domain" description="Chitin-binding type-2" evidence="3">
    <location>
        <begin position="497"/>
        <end position="556"/>
    </location>
</feature>
<feature type="signal peptide" evidence="2">
    <location>
        <begin position="1"/>
        <end position="24"/>
    </location>
</feature>
<dbReference type="RefSeq" id="XP_011303113.1">
    <property type="nucleotide sequence ID" value="XM_011304811.1"/>
</dbReference>
<reference evidence="5" key="1">
    <citation type="submission" date="2025-08" db="UniProtKB">
        <authorList>
            <consortium name="RefSeq"/>
        </authorList>
    </citation>
    <scope>IDENTIFICATION</scope>
    <source>
        <strain evidence="5">USDA-PBARC FA_bdor</strain>
        <tissue evidence="5">Whole organism</tissue>
    </source>
</reference>
<feature type="compositionally biased region" description="Basic and acidic residues" evidence="1">
    <location>
        <begin position="155"/>
        <end position="170"/>
    </location>
</feature>
<dbReference type="AlphaFoldDB" id="A0A9R1U0H1"/>
<dbReference type="InterPro" id="IPR036508">
    <property type="entry name" value="Chitin-bd_dom_sf"/>
</dbReference>
<dbReference type="PANTHER" id="PTHR22933:SF18">
    <property type="match status" value="1"/>
</dbReference>
<evidence type="ECO:0000256" key="2">
    <source>
        <dbReference type="SAM" id="SignalP"/>
    </source>
</evidence>
<sequence length="625" mass="72967">MSRIYSSYFFFILAVLLTRWTTLASSNTTTELDDDDDDLDMDFETFKSTIKRYRRLIPYISHYVASNHVNQGNQHDPSTGLNSHRLMHGPQSQRSPGHITALVNQEKFVPSVQYDPKDIGGDNDYFTPVRYNKPSYEEYYRDYDRRPVYQTDITSHNHQDTRYYNQDRPRPQTNPYHHNQKHKISNIYRDYFLDYQRPVSIQTNQDYYPVDDFESLKYVKIEPPRTYKQQHQSQSPRVQSHLQRRPIYQSNNINRPIANENIIKSLQLTNQLPEILNRDNIDASLKTLAEILSLLRDSKKSEIEHSHLSEPVVTQNVQSYSDTKHHYRPKVVTETRYQATPSPLVDTGHVNLNSQVYRNNGKSKLSGYSDYGIKSENFIEYYQPVVQDIDDNGDAHDYDTRPYKIDDEQDYDTRSYDIETKPYKVPTADSSYGISENVDEGEDKQVATTPQAPKHFQLAEGFISDALNIPTMAIKYGATRGKPGIDYPAYAVIPETNFNCKEQRYKGFFGDPSTRCQVWHYCDLNGGKSSFLCPNGTIFSQQALTCDWWFNVKCESTTQLYVLNERLYKFILPIMPKFPEDFSGPEVDRYLEMKFREMEAKMKAKKLKKAMEKKKQEKTTTSTVE</sequence>
<keyword evidence="2" id="KW-0732">Signal</keyword>
<dbReference type="PANTHER" id="PTHR22933">
    <property type="entry name" value="FI18007P1-RELATED"/>
    <property type="match status" value="1"/>
</dbReference>
<organism evidence="4 5">
    <name type="scientific">Fopius arisanus</name>
    <dbReference type="NCBI Taxonomy" id="64838"/>
    <lineage>
        <taxon>Eukaryota</taxon>
        <taxon>Metazoa</taxon>
        <taxon>Ecdysozoa</taxon>
        <taxon>Arthropoda</taxon>
        <taxon>Hexapoda</taxon>
        <taxon>Insecta</taxon>
        <taxon>Pterygota</taxon>
        <taxon>Neoptera</taxon>
        <taxon>Endopterygota</taxon>
        <taxon>Hymenoptera</taxon>
        <taxon>Apocrita</taxon>
        <taxon>Ichneumonoidea</taxon>
        <taxon>Braconidae</taxon>
        <taxon>Opiinae</taxon>
        <taxon>Fopius</taxon>
    </lineage>
</organism>
<dbReference type="SMART" id="SM00494">
    <property type="entry name" value="ChtBD2"/>
    <property type="match status" value="1"/>
</dbReference>
<dbReference type="Gene3D" id="2.170.140.10">
    <property type="entry name" value="Chitin binding domain"/>
    <property type="match status" value="1"/>
</dbReference>
<dbReference type="Pfam" id="PF01607">
    <property type="entry name" value="CBM_14"/>
    <property type="match status" value="1"/>
</dbReference>
<evidence type="ECO:0000256" key="1">
    <source>
        <dbReference type="SAM" id="MobiDB-lite"/>
    </source>
</evidence>
<keyword evidence="4" id="KW-1185">Reference proteome</keyword>
<gene>
    <name evidence="5" type="primary">LOC105266554</name>
</gene>
<evidence type="ECO:0000313" key="5">
    <source>
        <dbReference type="RefSeq" id="XP_011303113.1"/>
    </source>
</evidence>
<dbReference type="Proteomes" id="UP000694866">
    <property type="component" value="Unplaced"/>
</dbReference>
<dbReference type="InterPro" id="IPR052976">
    <property type="entry name" value="Scoloptoxin-like"/>
</dbReference>
<evidence type="ECO:0000313" key="4">
    <source>
        <dbReference type="Proteomes" id="UP000694866"/>
    </source>
</evidence>
<dbReference type="GO" id="GO:0008061">
    <property type="term" value="F:chitin binding"/>
    <property type="evidence" value="ECO:0007669"/>
    <property type="project" value="InterPro"/>
</dbReference>
<dbReference type="OrthoDB" id="541276at2759"/>
<dbReference type="InterPro" id="IPR002557">
    <property type="entry name" value="Chitin-bd_dom"/>
</dbReference>
<evidence type="ECO:0000259" key="3">
    <source>
        <dbReference type="PROSITE" id="PS50940"/>
    </source>
</evidence>
<dbReference type="GeneID" id="105266554"/>
<accession>A0A9R1U0H1</accession>
<dbReference type="SUPFAM" id="SSF57625">
    <property type="entry name" value="Invertebrate chitin-binding proteins"/>
    <property type="match status" value="1"/>
</dbReference>